<dbReference type="FunFam" id="3.40.50.720:FF:000173">
    <property type="entry name" value="3-oxoacyl-[acyl-carrier protein] reductase"/>
    <property type="match status" value="1"/>
</dbReference>
<evidence type="ECO:0000256" key="2">
    <source>
        <dbReference type="ARBA" id="ARBA00023002"/>
    </source>
</evidence>
<dbReference type="InterPro" id="IPR036291">
    <property type="entry name" value="NAD(P)-bd_dom_sf"/>
</dbReference>
<evidence type="ECO:0000256" key="3">
    <source>
        <dbReference type="RuleBase" id="RU000363"/>
    </source>
</evidence>
<dbReference type="RefSeq" id="WP_113237211.1">
    <property type="nucleotide sequence ID" value="NZ_VIWP01000011.1"/>
</dbReference>
<keyword evidence="6" id="KW-1185">Reference proteome</keyword>
<evidence type="ECO:0000259" key="4">
    <source>
        <dbReference type="SMART" id="SM00822"/>
    </source>
</evidence>
<dbReference type="PRINTS" id="PR00081">
    <property type="entry name" value="GDHRDH"/>
</dbReference>
<dbReference type="OrthoDB" id="154414at2"/>
<dbReference type="InterPro" id="IPR002347">
    <property type="entry name" value="SDR_fam"/>
</dbReference>
<proteinExistence type="inferred from homology"/>
<dbReference type="InterPro" id="IPR050259">
    <property type="entry name" value="SDR"/>
</dbReference>
<dbReference type="Gene3D" id="3.40.50.720">
    <property type="entry name" value="NAD(P)-binding Rossmann-like Domain"/>
    <property type="match status" value="1"/>
</dbReference>
<dbReference type="EMBL" id="VIWP01000011">
    <property type="protein sequence ID" value="TWF47543.1"/>
    <property type="molecule type" value="Genomic_DNA"/>
</dbReference>
<dbReference type="PRINTS" id="PR00080">
    <property type="entry name" value="SDRFAMILY"/>
</dbReference>
<comment type="similarity">
    <text evidence="1 3">Belongs to the short-chain dehydrogenases/reductases (SDR) family.</text>
</comment>
<sequence length="244" mass="25374">MDSLSSKVALITGGSRGIGREIALGLADAGCDIAVHFNSDSASADELVREITNRGRRAVALGADLDDQNQAAALSGAAASQLGPVDVFVSNAGINPAKPIDTITADDWDRSLRINLSAAFHISQSILPGMRERKWGRLIYVSSVAAQIGGVIGPHYAASKAGLIGLAHYYASALAKEGVTANVLAPALIETDMIKNNAAIKPTLIPIGRFGRTDEVASLAVNLAQNGYMTGQTINVNGGWYMSS</sequence>
<evidence type="ECO:0000313" key="5">
    <source>
        <dbReference type="EMBL" id="TWF47543.1"/>
    </source>
</evidence>
<evidence type="ECO:0000256" key="1">
    <source>
        <dbReference type="ARBA" id="ARBA00006484"/>
    </source>
</evidence>
<dbReference type="AlphaFoldDB" id="A0A561QB03"/>
<comment type="caution">
    <text evidence="5">The sequence shown here is derived from an EMBL/GenBank/DDBJ whole genome shotgun (WGS) entry which is preliminary data.</text>
</comment>
<evidence type="ECO:0000313" key="6">
    <source>
        <dbReference type="Proteomes" id="UP000320653"/>
    </source>
</evidence>
<accession>A0A561QB03</accession>
<feature type="domain" description="Ketoreductase" evidence="4">
    <location>
        <begin position="7"/>
        <end position="187"/>
    </location>
</feature>
<gene>
    <name evidence="5" type="ORF">FHW37_11146</name>
</gene>
<dbReference type="GO" id="GO:0016491">
    <property type="term" value="F:oxidoreductase activity"/>
    <property type="evidence" value="ECO:0007669"/>
    <property type="project" value="UniProtKB-KW"/>
</dbReference>
<dbReference type="InterPro" id="IPR057326">
    <property type="entry name" value="KR_dom"/>
</dbReference>
<protein>
    <submittedName>
        <fullName evidence="5">3-oxoacyl-[acyl-carrier protein] reductase</fullName>
    </submittedName>
</protein>
<reference evidence="5 6" key="1">
    <citation type="submission" date="2019-06" db="EMBL/GenBank/DDBJ databases">
        <title>Sorghum-associated microbial communities from plants grown in Nebraska, USA.</title>
        <authorList>
            <person name="Schachtman D."/>
        </authorList>
    </citation>
    <scope>NUCLEOTIDE SEQUENCE [LARGE SCALE GENOMIC DNA]</scope>
    <source>
        <strain evidence="5 6">1225</strain>
    </source>
</reference>
<dbReference type="PANTHER" id="PTHR42879:SF2">
    <property type="entry name" value="3-OXOACYL-[ACYL-CARRIER-PROTEIN] REDUCTASE FABG"/>
    <property type="match status" value="1"/>
</dbReference>
<organism evidence="5 6">
    <name type="scientific">Neorhizobium alkalisoli</name>
    <dbReference type="NCBI Taxonomy" id="528178"/>
    <lineage>
        <taxon>Bacteria</taxon>
        <taxon>Pseudomonadati</taxon>
        <taxon>Pseudomonadota</taxon>
        <taxon>Alphaproteobacteria</taxon>
        <taxon>Hyphomicrobiales</taxon>
        <taxon>Rhizobiaceae</taxon>
        <taxon>Rhizobium/Agrobacterium group</taxon>
        <taxon>Neorhizobium</taxon>
    </lineage>
</organism>
<dbReference type="SMART" id="SM00822">
    <property type="entry name" value="PKS_KR"/>
    <property type="match status" value="1"/>
</dbReference>
<dbReference type="Proteomes" id="UP000320653">
    <property type="component" value="Unassembled WGS sequence"/>
</dbReference>
<name>A0A561QB03_9HYPH</name>
<dbReference type="PANTHER" id="PTHR42879">
    <property type="entry name" value="3-OXOACYL-(ACYL-CARRIER-PROTEIN) REDUCTASE"/>
    <property type="match status" value="1"/>
</dbReference>
<dbReference type="SUPFAM" id="SSF51735">
    <property type="entry name" value="NAD(P)-binding Rossmann-fold domains"/>
    <property type="match status" value="1"/>
</dbReference>
<keyword evidence="2" id="KW-0560">Oxidoreductase</keyword>
<dbReference type="Pfam" id="PF00106">
    <property type="entry name" value="adh_short"/>
    <property type="match status" value="1"/>
</dbReference>